<dbReference type="WBParaSite" id="PS1159_v2.g13860.t1">
    <property type="protein sequence ID" value="PS1159_v2.g13860.t1"/>
    <property type="gene ID" value="PS1159_v2.g13860"/>
</dbReference>
<accession>A0AC35F4K7</accession>
<proteinExistence type="predicted"/>
<evidence type="ECO:0000313" key="2">
    <source>
        <dbReference type="WBParaSite" id="PS1159_v2.g13860.t1"/>
    </source>
</evidence>
<sequence>MDILQEIQLQLYEAFNSQNPELFDTVFEIDGKKLYAEKLRLSLISSTFNSMLSDRWISKNDVIPIKDYSFNDFKEFLTFLYSGECQLNDKNIFTMIDIAEFYQKIFFN</sequence>
<dbReference type="Proteomes" id="UP000887580">
    <property type="component" value="Unplaced"/>
</dbReference>
<protein>
    <submittedName>
        <fullName evidence="2">BTB domain-containing protein</fullName>
    </submittedName>
</protein>
<name>A0AC35F4K7_9BILA</name>
<evidence type="ECO:0000313" key="1">
    <source>
        <dbReference type="Proteomes" id="UP000887580"/>
    </source>
</evidence>
<reference evidence="2" key="1">
    <citation type="submission" date="2022-11" db="UniProtKB">
        <authorList>
            <consortium name="WormBaseParasite"/>
        </authorList>
    </citation>
    <scope>IDENTIFICATION</scope>
</reference>
<organism evidence="1 2">
    <name type="scientific">Panagrolaimus sp. PS1159</name>
    <dbReference type="NCBI Taxonomy" id="55785"/>
    <lineage>
        <taxon>Eukaryota</taxon>
        <taxon>Metazoa</taxon>
        <taxon>Ecdysozoa</taxon>
        <taxon>Nematoda</taxon>
        <taxon>Chromadorea</taxon>
        <taxon>Rhabditida</taxon>
        <taxon>Tylenchina</taxon>
        <taxon>Panagrolaimomorpha</taxon>
        <taxon>Panagrolaimoidea</taxon>
        <taxon>Panagrolaimidae</taxon>
        <taxon>Panagrolaimus</taxon>
    </lineage>
</organism>